<keyword evidence="7" id="KW-1185">Reference proteome</keyword>
<evidence type="ECO:0000259" key="5">
    <source>
        <dbReference type="PROSITE" id="PS50994"/>
    </source>
</evidence>
<dbReference type="Pfam" id="PF25597">
    <property type="entry name" value="SH3_retrovirus"/>
    <property type="match status" value="1"/>
</dbReference>
<dbReference type="InterPro" id="IPR012337">
    <property type="entry name" value="RNaseH-like_sf"/>
</dbReference>
<dbReference type="InterPro" id="IPR054722">
    <property type="entry name" value="PolX-like_BBD"/>
</dbReference>
<protein>
    <recommendedName>
        <fullName evidence="8">Retrovirus-related Pol polyprotein from transposon TNT 1-94</fullName>
    </recommendedName>
</protein>
<evidence type="ECO:0008006" key="8">
    <source>
        <dbReference type="Google" id="ProtNLM"/>
    </source>
</evidence>
<dbReference type="Pfam" id="PF22936">
    <property type="entry name" value="Pol_BBD"/>
    <property type="match status" value="1"/>
</dbReference>
<keyword evidence="1" id="KW-0378">Hydrolase</keyword>
<feature type="domain" description="Integrase catalytic" evidence="5">
    <location>
        <begin position="511"/>
        <end position="677"/>
    </location>
</feature>
<dbReference type="InterPro" id="IPR001584">
    <property type="entry name" value="Integrase_cat-core"/>
</dbReference>
<dbReference type="Gramene" id="TuG1812G0300003051.01.T01">
    <property type="protein sequence ID" value="TuG1812G0300003051.01.T01"/>
    <property type="gene ID" value="TuG1812G0300003051.01"/>
</dbReference>
<keyword evidence="2" id="KW-0862">Zinc</keyword>
<name>A0A8R7TXP5_TRIUA</name>
<reference evidence="6" key="3">
    <citation type="submission" date="2022-06" db="UniProtKB">
        <authorList>
            <consortium name="EnsemblPlants"/>
        </authorList>
    </citation>
    <scope>IDENTIFICATION</scope>
</reference>
<dbReference type="Pfam" id="PF00665">
    <property type="entry name" value="rve"/>
    <property type="match status" value="1"/>
</dbReference>
<dbReference type="GO" id="GO:0008233">
    <property type="term" value="F:peptidase activity"/>
    <property type="evidence" value="ECO:0007669"/>
    <property type="project" value="UniProtKB-KW"/>
</dbReference>
<feature type="compositionally biased region" description="Gly residues" evidence="3">
    <location>
        <begin position="204"/>
        <end position="230"/>
    </location>
</feature>
<evidence type="ECO:0000259" key="4">
    <source>
        <dbReference type="PROSITE" id="PS50158"/>
    </source>
</evidence>
<feature type="domain" description="CCHC-type" evidence="4">
    <location>
        <begin position="244"/>
        <end position="260"/>
    </location>
</feature>
<dbReference type="SUPFAM" id="SSF53098">
    <property type="entry name" value="Ribonuclease H-like"/>
    <property type="match status" value="1"/>
</dbReference>
<dbReference type="SUPFAM" id="SSF57756">
    <property type="entry name" value="Retrovirus zinc finger-like domains"/>
    <property type="match status" value="1"/>
</dbReference>
<dbReference type="PANTHER" id="PTHR42648:SF25">
    <property type="entry name" value="RNA-DIRECTED DNA POLYMERASE"/>
    <property type="match status" value="1"/>
</dbReference>
<sequence>MKVILQARGLWTVIEIGPCPDDDADYRDDRLALEAILRSVPREMLATLAVKETAKEAWNSIKTIRLGVDRVRKAKAQSLRREFDDIRFKDGETVDEFALRLTGMMNNLALLGDDLKEERVVEKFLWVVPPHYAHVALSIETLLDLSELTVEELTGRLKAAEERYGLDGVAQGGSSLLFTHEECMAHQQKIDQAGATGGSSNQAAGGGGRRGGGGGGGRSRGRGGGRGGCGNQNSAGSATRKNDKCRYCNNLGHWARECRKKKHDEEANLAEPDEEEPGLLMVQTRTLYGGSTAGPELDRTAPQTSLVTAAAQVFLNEERARVELQQSPGDTNAAWYLDTGASNHMTSDASVFADLDESVTGSVKFGDGSLVDIRGRGTVLFAVAGGHHRGLTNVYWIPRLKSSIISIGQLDQVGCAMLVEHGTMTVRDRQKNLLVKVTRSAKRVYILHIKIVKPACLPASECDGAGWGLERMARAGMVTGLPLIVHAEQICEACLAGKQRRASFPQAAKYSATEPLELVHGDICGPISPATPGGKRYFLLLVYDHSRYTWLVLLRSKDEAAEAIRRFKAAAETMSRHSLHTFRTDRGGEFTSTAFAEYCADHGVQRHLTAPYSPQQNGVVERRNLTVMGMARSMLKARGMPAFFWGEAITTAVFLMNRSYTRSLARKTPFEAWYDRKPNMHFLRVFGCVAHVKDTRPHLAKLADRSKAMVFVGYELGGKAYRAYDPATKRVHVTHDVVFDERASWDWQQE</sequence>
<evidence type="ECO:0000256" key="1">
    <source>
        <dbReference type="ARBA" id="ARBA00022670"/>
    </source>
</evidence>
<keyword evidence="2" id="KW-0479">Metal-binding</keyword>
<dbReference type="Proteomes" id="UP000015106">
    <property type="component" value="Chromosome 3"/>
</dbReference>
<dbReference type="SMART" id="SM00343">
    <property type="entry name" value="ZnF_C2HC"/>
    <property type="match status" value="1"/>
</dbReference>
<dbReference type="GO" id="GO:0015074">
    <property type="term" value="P:DNA integration"/>
    <property type="evidence" value="ECO:0007669"/>
    <property type="project" value="InterPro"/>
</dbReference>
<dbReference type="EnsemblPlants" id="TuG1812G0300003051.01.T01">
    <property type="protein sequence ID" value="TuG1812G0300003051.01.T01"/>
    <property type="gene ID" value="TuG1812G0300003051.01"/>
</dbReference>
<keyword evidence="2" id="KW-0863">Zinc-finger</keyword>
<dbReference type="PROSITE" id="PS50994">
    <property type="entry name" value="INTEGRASE"/>
    <property type="match status" value="1"/>
</dbReference>
<accession>A0A8R7TXP5</accession>
<keyword evidence="1" id="KW-0645">Protease</keyword>
<dbReference type="InterPro" id="IPR036875">
    <property type="entry name" value="Znf_CCHC_sf"/>
</dbReference>
<dbReference type="PANTHER" id="PTHR42648">
    <property type="entry name" value="TRANSPOSASE, PUTATIVE-RELATED"/>
    <property type="match status" value="1"/>
</dbReference>
<reference evidence="7" key="1">
    <citation type="journal article" date="2013" name="Nature">
        <title>Draft genome of the wheat A-genome progenitor Triticum urartu.</title>
        <authorList>
            <person name="Ling H.Q."/>
            <person name="Zhao S."/>
            <person name="Liu D."/>
            <person name="Wang J."/>
            <person name="Sun H."/>
            <person name="Zhang C."/>
            <person name="Fan H."/>
            <person name="Li D."/>
            <person name="Dong L."/>
            <person name="Tao Y."/>
            <person name="Gao C."/>
            <person name="Wu H."/>
            <person name="Li Y."/>
            <person name="Cui Y."/>
            <person name="Guo X."/>
            <person name="Zheng S."/>
            <person name="Wang B."/>
            <person name="Yu K."/>
            <person name="Liang Q."/>
            <person name="Yang W."/>
            <person name="Lou X."/>
            <person name="Chen J."/>
            <person name="Feng M."/>
            <person name="Jian J."/>
            <person name="Zhang X."/>
            <person name="Luo G."/>
            <person name="Jiang Y."/>
            <person name="Liu J."/>
            <person name="Wang Z."/>
            <person name="Sha Y."/>
            <person name="Zhang B."/>
            <person name="Wu H."/>
            <person name="Tang D."/>
            <person name="Shen Q."/>
            <person name="Xue P."/>
            <person name="Zou S."/>
            <person name="Wang X."/>
            <person name="Liu X."/>
            <person name="Wang F."/>
            <person name="Yang Y."/>
            <person name="An X."/>
            <person name="Dong Z."/>
            <person name="Zhang K."/>
            <person name="Zhang X."/>
            <person name="Luo M.C."/>
            <person name="Dvorak J."/>
            <person name="Tong Y."/>
            <person name="Wang J."/>
            <person name="Yang H."/>
            <person name="Li Z."/>
            <person name="Wang D."/>
            <person name="Zhang A."/>
            <person name="Wang J."/>
        </authorList>
    </citation>
    <scope>NUCLEOTIDE SEQUENCE</scope>
    <source>
        <strain evidence="7">cv. G1812</strain>
    </source>
</reference>
<dbReference type="Pfam" id="PF00098">
    <property type="entry name" value="zf-CCHC"/>
    <property type="match status" value="1"/>
</dbReference>
<dbReference type="InterPro" id="IPR039537">
    <property type="entry name" value="Retrotran_Ty1/copia-like"/>
</dbReference>
<evidence type="ECO:0000256" key="3">
    <source>
        <dbReference type="SAM" id="MobiDB-lite"/>
    </source>
</evidence>
<feature type="region of interest" description="Disordered" evidence="3">
    <location>
        <begin position="193"/>
        <end position="240"/>
    </location>
</feature>
<dbReference type="GO" id="GO:0008270">
    <property type="term" value="F:zinc ion binding"/>
    <property type="evidence" value="ECO:0007669"/>
    <property type="project" value="UniProtKB-KW"/>
</dbReference>
<dbReference type="Gene3D" id="4.10.60.10">
    <property type="entry name" value="Zinc finger, CCHC-type"/>
    <property type="match status" value="1"/>
</dbReference>
<dbReference type="Gene3D" id="3.30.420.10">
    <property type="entry name" value="Ribonuclease H-like superfamily/Ribonuclease H"/>
    <property type="match status" value="1"/>
</dbReference>
<dbReference type="InterPro" id="IPR001878">
    <property type="entry name" value="Znf_CCHC"/>
</dbReference>
<evidence type="ECO:0000313" key="7">
    <source>
        <dbReference type="Proteomes" id="UP000015106"/>
    </source>
</evidence>
<organism evidence="6 7">
    <name type="scientific">Triticum urartu</name>
    <name type="common">Red wild einkorn</name>
    <name type="synonym">Crithodium urartu</name>
    <dbReference type="NCBI Taxonomy" id="4572"/>
    <lineage>
        <taxon>Eukaryota</taxon>
        <taxon>Viridiplantae</taxon>
        <taxon>Streptophyta</taxon>
        <taxon>Embryophyta</taxon>
        <taxon>Tracheophyta</taxon>
        <taxon>Spermatophyta</taxon>
        <taxon>Magnoliopsida</taxon>
        <taxon>Liliopsida</taxon>
        <taxon>Poales</taxon>
        <taxon>Poaceae</taxon>
        <taxon>BOP clade</taxon>
        <taxon>Pooideae</taxon>
        <taxon>Triticodae</taxon>
        <taxon>Triticeae</taxon>
        <taxon>Triticinae</taxon>
        <taxon>Triticum</taxon>
    </lineage>
</organism>
<feature type="compositionally biased region" description="Low complexity" evidence="3">
    <location>
        <begin position="193"/>
        <end position="203"/>
    </location>
</feature>
<evidence type="ECO:0000256" key="2">
    <source>
        <dbReference type="PROSITE-ProRule" id="PRU00047"/>
    </source>
</evidence>
<dbReference type="GO" id="GO:0006508">
    <property type="term" value="P:proteolysis"/>
    <property type="evidence" value="ECO:0007669"/>
    <property type="project" value="UniProtKB-KW"/>
</dbReference>
<dbReference type="Pfam" id="PF14223">
    <property type="entry name" value="Retrotran_gag_2"/>
    <property type="match status" value="1"/>
</dbReference>
<dbReference type="GO" id="GO:0003676">
    <property type="term" value="F:nucleic acid binding"/>
    <property type="evidence" value="ECO:0007669"/>
    <property type="project" value="InterPro"/>
</dbReference>
<dbReference type="PROSITE" id="PS50158">
    <property type="entry name" value="ZF_CCHC"/>
    <property type="match status" value="1"/>
</dbReference>
<dbReference type="AlphaFoldDB" id="A0A8R7TXP5"/>
<evidence type="ECO:0000313" key="6">
    <source>
        <dbReference type="EnsemblPlants" id="TuG1812G0300003051.01.T01"/>
    </source>
</evidence>
<dbReference type="InterPro" id="IPR057670">
    <property type="entry name" value="SH3_retrovirus"/>
</dbReference>
<reference evidence="6" key="2">
    <citation type="submission" date="2018-03" db="EMBL/GenBank/DDBJ databases">
        <title>The Triticum urartu genome reveals the dynamic nature of wheat genome evolution.</title>
        <authorList>
            <person name="Ling H."/>
            <person name="Ma B."/>
            <person name="Shi X."/>
            <person name="Liu H."/>
            <person name="Dong L."/>
            <person name="Sun H."/>
            <person name="Cao Y."/>
            <person name="Gao Q."/>
            <person name="Zheng S."/>
            <person name="Li Y."/>
            <person name="Yu Y."/>
            <person name="Du H."/>
            <person name="Qi M."/>
            <person name="Li Y."/>
            <person name="Yu H."/>
            <person name="Cui Y."/>
            <person name="Wang N."/>
            <person name="Chen C."/>
            <person name="Wu H."/>
            <person name="Zhao Y."/>
            <person name="Zhang J."/>
            <person name="Li Y."/>
            <person name="Zhou W."/>
            <person name="Zhang B."/>
            <person name="Hu W."/>
            <person name="Eijk M."/>
            <person name="Tang J."/>
            <person name="Witsenboer H."/>
            <person name="Zhao S."/>
            <person name="Li Z."/>
            <person name="Zhang A."/>
            <person name="Wang D."/>
            <person name="Liang C."/>
        </authorList>
    </citation>
    <scope>NUCLEOTIDE SEQUENCE [LARGE SCALE GENOMIC DNA]</scope>
    <source>
        <strain evidence="6">cv. G1812</strain>
    </source>
</reference>
<dbReference type="InterPro" id="IPR036397">
    <property type="entry name" value="RNaseH_sf"/>
</dbReference>
<proteinExistence type="predicted"/>